<evidence type="ECO:0000256" key="1">
    <source>
        <dbReference type="ARBA" id="ARBA00004651"/>
    </source>
</evidence>
<dbReference type="Proteomes" id="UP000249239">
    <property type="component" value="Unassembled WGS sequence"/>
</dbReference>
<feature type="transmembrane region" description="Helical" evidence="8">
    <location>
        <begin position="12"/>
        <end position="27"/>
    </location>
</feature>
<accession>A0A2W7NHV4</accession>
<dbReference type="InterPro" id="IPR052017">
    <property type="entry name" value="TSUP"/>
</dbReference>
<feature type="transmembrane region" description="Helical" evidence="8">
    <location>
        <begin position="79"/>
        <end position="98"/>
    </location>
</feature>
<dbReference type="PANTHER" id="PTHR30269:SF37">
    <property type="entry name" value="MEMBRANE TRANSPORTER PROTEIN"/>
    <property type="match status" value="1"/>
</dbReference>
<feature type="transmembrane region" description="Helical" evidence="8">
    <location>
        <begin position="104"/>
        <end position="123"/>
    </location>
</feature>
<keyword evidence="7 8" id="KW-0472">Membrane</keyword>
<dbReference type="EMBL" id="QKZK01000004">
    <property type="protein sequence ID" value="PZX19430.1"/>
    <property type="molecule type" value="Genomic_DNA"/>
</dbReference>
<evidence type="ECO:0000256" key="2">
    <source>
        <dbReference type="ARBA" id="ARBA00009142"/>
    </source>
</evidence>
<feature type="transmembrane region" description="Helical" evidence="8">
    <location>
        <begin position="234"/>
        <end position="252"/>
    </location>
</feature>
<evidence type="ECO:0000256" key="8">
    <source>
        <dbReference type="RuleBase" id="RU363041"/>
    </source>
</evidence>
<sequence length="253" mass="28554">MLEFINPMSLTWSVWTITLSIAFLAGLSKSGMKGAIMLGIPVLAVLYGARESTGILLPFLIMGDLLAIRFYWKHAQWRHVVRLLPWAVVGVLVAVFVGKYLDDALFRVCMASILLMSVVLILWNDVRKRDNNLLQHPRVLPLFGLLGGFATMIGNLAGPVFSLYLLTLKLPKKEFIGTGAMFYLTLNFFKIPFHVWSWKTISLPSAQMNLVMLPALLLGFFVGSRIVRLIPESAYRYFVLIVTFISAFTLYFK</sequence>
<gene>
    <name evidence="9" type="ORF">LX69_00697</name>
</gene>
<comment type="similarity">
    <text evidence="2 8">Belongs to the 4-toluene sulfonate uptake permease (TSUP) (TC 2.A.102) family.</text>
</comment>
<feature type="transmembrane region" description="Helical" evidence="8">
    <location>
        <begin position="143"/>
        <end position="168"/>
    </location>
</feature>
<name>A0A2W7NHV4_9BACT</name>
<evidence type="ECO:0000256" key="4">
    <source>
        <dbReference type="ARBA" id="ARBA00022475"/>
    </source>
</evidence>
<evidence type="ECO:0000256" key="5">
    <source>
        <dbReference type="ARBA" id="ARBA00022692"/>
    </source>
</evidence>
<dbReference type="PANTHER" id="PTHR30269">
    <property type="entry name" value="TRANSMEMBRANE PROTEIN YFCA"/>
    <property type="match status" value="1"/>
</dbReference>
<feature type="transmembrane region" description="Helical" evidence="8">
    <location>
        <begin position="34"/>
        <end position="49"/>
    </location>
</feature>
<keyword evidence="4 8" id="KW-1003">Cell membrane</keyword>
<dbReference type="InterPro" id="IPR002781">
    <property type="entry name" value="TM_pro_TauE-like"/>
</dbReference>
<dbReference type="OrthoDB" id="9801058at2"/>
<reference evidence="9 10" key="1">
    <citation type="submission" date="2018-06" db="EMBL/GenBank/DDBJ databases">
        <title>Genomic Encyclopedia of Archaeal and Bacterial Type Strains, Phase II (KMG-II): from individual species to whole genera.</title>
        <authorList>
            <person name="Goeker M."/>
        </authorList>
    </citation>
    <scope>NUCLEOTIDE SEQUENCE [LARGE SCALE GENOMIC DNA]</scope>
    <source>
        <strain evidence="9 10">DSM 6779</strain>
    </source>
</reference>
<keyword evidence="6 8" id="KW-1133">Transmembrane helix</keyword>
<evidence type="ECO:0000256" key="6">
    <source>
        <dbReference type="ARBA" id="ARBA00022989"/>
    </source>
</evidence>
<keyword evidence="3" id="KW-0813">Transport</keyword>
<evidence type="ECO:0000256" key="3">
    <source>
        <dbReference type="ARBA" id="ARBA00022448"/>
    </source>
</evidence>
<protein>
    <recommendedName>
        <fullName evidence="8">Probable membrane transporter protein</fullName>
    </recommendedName>
</protein>
<comment type="subcellular location">
    <subcellularLocation>
        <location evidence="1 8">Cell membrane</location>
        <topology evidence="1 8">Multi-pass membrane protein</topology>
    </subcellularLocation>
</comment>
<comment type="caution">
    <text evidence="9">The sequence shown here is derived from an EMBL/GenBank/DDBJ whole genome shotgun (WGS) entry which is preliminary data.</text>
</comment>
<dbReference type="Pfam" id="PF01925">
    <property type="entry name" value="TauE"/>
    <property type="match status" value="1"/>
</dbReference>
<evidence type="ECO:0000313" key="10">
    <source>
        <dbReference type="Proteomes" id="UP000249239"/>
    </source>
</evidence>
<feature type="transmembrane region" description="Helical" evidence="8">
    <location>
        <begin position="210"/>
        <end position="228"/>
    </location>
</feature>
<dbReference type="AlphaFoldDB" id="A0A2W7NHV4"/>
<dbReference type="RefSeq" id="WP_111444415.1">
    <property type="nucleotide sequence ID" value="NZ_QKZK01000004.1"/>
</dbReference>
<evidence type="ECO:0000256" key="7">
    <source>
        <dbReference type="ARBA" id="ARBA00023136"/>
    </source>
</evidence>
<feature type="transmembrane region" description="Helical" evidence="8">
    <location>
        <begin position="180"/>
        <end position="198"/>
    </location>
</feature>
<organism evidence="9 10">
    <name type="scientific">Breznakibacter xylanolyticus</name>
    <dbReference type="NCBI Taxonomy" id="990"/>
    <lineage>
        <taxon>Bacteria</taxon>
        <taxon>Pseudomonadati</taxon>
        <taxon>Bacteroidota</taxon>
        <taxon>Bacteroidia</taxon>
        <taxon>Marinilabiliales</taxon>
        <taxon>Marinilabiliaceae</taxon>
        <taxon>Breznakibacter</taxon>
    </lineage>
</organism>
<evidence type="ECO:0000313" key="9">
    <source>
        <dbReference type="EMBL" id="PZX19430.1"/>
    </source>
</evidence>
<keyword evidence="10" id="KW-1185">Reference proteome</keyword>
<proteinExistence type="inferred from homology"/>
<feature type="transmembrane region" description="Helical" evidence="8">
    <location>
        <begin position="55"/>
        <end position="72"/>
    </location>
</feature>
<keyword evidence="5 8" id="KW-0812">Transmembrane</keyword>
<dbReference type="GO" id="GO:0005886">
    <property type="term" value="C:plasma membrane"/>
    <property type="evidence" value="ECO:0007669"/>
    <property type="project" value="UniProtKB-SubCell"/>
</dbReference>